<dbReference type="Pfam" id="PF02519">
    <property type="entry name" value="Auxin_inducible"/>
    <property type="match status" value="1"/>
</dbReference>
<dbReference type="OrthoDB" id="754837at2759"/>
<dbReference type="Proteomes" id="UP000594261">
    <property type="component" value="Chromosome 5"/>
</dbReference>
<dbReference type="EnsemblPlants" id="QL05p001998:mrna">
    <property type="protein sequence ID" value="QL05p001998:mrna:CDS:1"/>
    <property type="gene ID" value="QL05p001998"/>
</dbReference>
<dbReference type="EMBL" id="LRBV02000005">
    <property type="status" value="NOT_ANNOTATED_CDS"/>
    <property type="molecule type" value="Genomic_DNA"/>
</dbReference>
<dbReference type="RefSeq" id="XP_030968625.1">
    <property type="nucleotide sequence ID" value="XM_031112765.1"/>
</dbReference>
<accession>A0A7N2LK13</accession>
<dbReference type="PANTHER" id="PTHR31374:SF32">
    <property type="entry name" value="SAUR FAMILY PROTEIN"/>
    <property type="match status" value="1"/>
</dbReference>
<dbReference type="KEGG" id="qlo:115989102"/>
<organism evidence="2 3">
    <name type="scientific">Quercus lobata</name>
    <name type="common">Valley oak</name>
    <dbReference type="NCBI Taxonomy" id="97700"/>
    <lineage>
        <taxon>Eukaryota</taxon>
        <taxon>Viridiplantae</taxon>
        <taxon>Streptophyta</taxon>
        <taxon>Embryophyta</taxon>
        <taxon>Tracheophyta</taxon>
        <taxon>Spermatophyta</taxon>
        <taxon>Magnoliopsida</taxon>
        <taxon>eudicotyledons</taxon>
        <taxon>Gunneridae</taxon>
        <taxon>Pentapetalae</taxon>
        <taxon>rosids</taxon>
        <taxon>fabids</taxon>
        <taxon>Fagales</taxon>
        <taxon>Fagaceae</taxon>
        <taxon>Quercus</taxon>
    </lineage>
</organism>
<dbReference type="GeneID" id="115989102"/>
<gene>
    <name evidence="2" type="primary">LOC115989102</name>
</gene>
<dbReference type="Gramene" id="QL05p001998:mrna">
    <property type="protein sequence ID" value="QL05p001998:mrna:CDS:1"/>
    <property type="gene ID" value="QL05p001998"/>
</dbReference>
<evidence type="ECO:0000313" key="3">
    <source>
        <dbReference type="Proteomes" id="UP000594261"/>
    </source>
</evidence>
<dbReference type="AlphaFoldDB" id="A0A7N2LK13"/>
<dbReference type="OMA" id="HTTALYD"/>
<sequence>MGLRASKLSKLIGAQVLRKRLRGSSLTPRGYIPIRVGMNNDTRRFMVRVKMLEDADFLEFLYRSAEEYGFCNEGVLRIPYEAKDFEEWMLRRSKRNVFRVKPI</sequence>
<evidence type="ECO:0000256" key="1">
    <source>
        <dbReference type="ARBA" id="ARBA00006974"/>
    </source>
</evidence>
<reference evidence="2 3" key="1">
    <citation type="journal article" date="2016" name="G3 (Bethesda)">
        <title>First Draft Assembly and Annotation of the Genome of a California Endemic Oak Quercus lobata Nee (Fagaceae).</title>
        <authorList>
            <person name="Sork V.L."/>
            <person name="Fitz-Gibbon S.T."/>
            <person name="Puiu D."/>
            <person name="Crepeau M."/>
            <person name="Gugger P.F."/>
            <person name="Sherman R."/>
            <person name="Stevens K."/>
            <person name="Langley C.H."/>
            <person name="Pellegrini M."/>
            <person name="Salzberg S.L."/>
        </authorList>
    </citation>
    <scope>NUCLEOTIDE SEQUENCE [LARGE SCALE GENOMIC DNA]</scope>
    <source>
        <strain evidence="2 3">cv. SW786</strain>
    </source>
</reference>
<proteinExistence type="inferred from homology"/>
<protein>
    <submittedName>
        <fullName evidence="2">Uncharacterized protein</fullName>
    </submittedName>
</protein>
<reference evidence="2" key="2">
    <citation type="submission" date="2021-01" db="UniProtKB">
        <authorList>
            <consortium name="EnsemblPlants"/>
        </authorList>
    </citation>
    <scope>IDENTIFICATION</scope>
</reference>
<dbReference type="PANTHER" id="PTHR31374">
    <property type="entry name" value="AUXIN-INDUCED PROTEIN-LIKE-RELATED"/>
    <property type="match status" value="1"/>
</dbReference>
<comment type="similarity">
    <text evidence="1">Belongs to the ARG7 family.</text>
</comment>
<dbReference type="GO" id="GO:0009733">
    <property type="term" value="P:response to auxin"/>
    <property type="evidence" value="ECO:0007669"/>
    <property type="project" value="InterPro"/>
</dbReference>
<evidence type="ECO:0000313" key="2">
    <source>
        <dbReference type="EnsemblPlants" id="QL05p001998:mrna:CDS:1"/>
    </source>
</evidence>
<name>A0A7N2LK13_QUELO</name>
<dbReference type="InterPro" id="IPR003676">
    <property type="entry name" value="SAUR_fam"/>
</dbReference>
<keyword evidence="3" id="KW-1185">Reference proteome</keyword>
<dbReference type="InParanoid" id="A0A7N2LK13"/>